<name>A0ABN8XAD6_9GAMM</name>
<dbReference type="Proteomes" id="UP001162030">
    <property type="component" value="Chromosome"/>
</dbReference>
<feature type="compositionally biased region" description="Basic and acidic residues" evidence="6">
    <location>
        <begin position="561"/>
        <end position="585"/>
    </location>
</feature>
<dbReference type="Gene3D" id="1.10.510.10">
    <property type="entry name" value="Transferase(Phosphotransferase) domain 1"/>
    <property type="match status" value="1"/>
</dbReference>
<dbReference type="Pfam" id="PF00069">
    <property type="entry name" value="Pkinase"/>
    <property type="match status" value="1"/>
</dbReference>
<feature type="region of interest" description="Disordered" evidence="6">
    <location>
        <begin position="366"/>
        <end position="422"/>
    </location>
</feature>
<dbReference type="InterPro" id="IPR000719">
    <property type="entry name" value="Prot_kinase_dom"/>
</dbReference>
<evidence type="ECO:0000256" key="1">
    <source>
        <dbReference type="ARBA" id="ARBA00012513"/>
    </source>
</evidence>
<evidence type="ECO:0000313" key="8">
    <source>
        <dbReference type="EMBL" id="CAI8934520.1"/>
    </source>
</evidence>
<feature type="domain" description="Protein kinase" evidence="7">
    <location>
        <begin position="19"/>
        <end position="296"/>
    </location>
</feature>
<reference evidence="8 9" key="1">
    <citation type="submission" date="2023-03" db="EMBL/GenBank/DDBJ databases">
        <authorList>
            <person name="Pearce D."/>
        </authorList>
    </citation>
    <scope>NUCLEOTIDE SEQUENCE [LARGE SCALE GENOMIC DNA]</scope>
    <source>
        <strain evidence="8">Msz</strain>
    </source>
</reference>
<feature type="region of interest" description="Disordered" evidence="6">
    <location>
        <begin position="526"/>
        <end position="585"/>
    </location>
</feature>
<evidence type="ECO:0000256" key="2">
    <source>
        <dbReference type="ARBA" id="ARBA00022679"/>
    </source>
</evidence>
<keyword evidence="9" id="KW-1185">Reference proteome</keyword>
<sequence>MPQNMHHNALSTGYRLQWFSIEQVLGQGDCGVTYLAHDSILDRHVAIKEFLPVKLAVRDGAALIRPITEDYGEQYLAGLEIFIDEARRLAKVEHPNVVRVLNVFVANNTAYMVMAYEEGESLRTVLEHRGTLEQGELLKFLIPILSGLEKIHEAGFFHGNISPASIVLRKDGSPVLLDFGFARQTLGEKTQTLSSMLTPGYAAVEQYYGKSDRLGPWTDIYGLGATLYRCIAGVAPPDALERSQTLILASKDILVPAEQAGGPRYSEKLLRAIDHALSLNPPKRPQSIPSWRREFSSSPEPLELPVEEPPKKPEPKVESLIVEPADASVRPPIPDAPLSRILVFSLTVSLIAGGFIWLSRETIEEPERLTASSDFEQTGREDKPADTGQSANAEPQDLASTTPASPPGESTGETNADVKKDPAKYEGAEIDALFELLARAAEDIRAGRLISPKDNNALAKFRSVLALDPDQPQAKQGIKEIVDRFAQPAREAMARRDWDQALARIDEVTIVLPEAEILREELNTRKAEAAKESSEAQASQKPAEQATAQPSGVKQVSQSPDEVKTTEARGDTDPSASEKDTRRNPTVDRLIGRAWRALNRQEWDKAQTYIDQAAAILGDAEVQTLRRQLSLRKAKASESKQAAKDETLAENTGTTERDIPPADQTVVTIRSATATPRQVSPGETVEFVTTYDVTLPSDTTHADIDLTWVLKAGGRRIGKEGSDFKLATAGINTASNEFTVPSYMKSGTYTVEHRVRAGTSKAVAKSYFSVVRKPKTPPTEVAPSEPPPDQ</sequence>
<dbReference type="Gene3D" id="3.30.200.20">
    <property type="entry name" value="Phosphorylase Kinase, domain 1"/>
    <property type="match status" value="1"/>
</dbReference>
<keyword evidence="3" id="KW-0547">Nucleotide-binding</keyword>
<feature type="compositionally biased region" description="Polar residues" evidence="6">
    <location>
        <begin position="387"/>
        <end position="403"/>
    </location>
</feature>
<organism evidence="8 9">
    <name type="scientific">Methylocaldum szegediense</name>
    <dbReference type="NCBI Taxonomy" id="73780"/>
    <lineage>
        <taxon>Bacteria</taxon>
        <taxon>Pseudomonadati</taxon>
        <taxon>Pseudomonadota</taxon>
        <taxon>Gammaproteobacteria</taxon>
        <taxon>Methylococcales</taxon>
        <taxon>Methylococcaceae</taxon>
        <taxon>Methylocaldum</taxon>
    </lineage>
</organism>
<protein>
    <recommendedName>
        <fullName evidence="1">non-specific serine/threonine protein kinase</fullName>
        <ecNumber evidence="1">2.7.11.1</ecNumber>
    </recommendedName>
</protein>
<feature type="region of interest" description="Disordered" evidence="6">
    <location>
        <begin position="633"/>
        <end position="660"/>
    </location>
</feature>
<evidence type="ECO:0000259" key="7">
    <source>
        <dbReference type="PROSITE" id="PS50011"/>
    </source>
</evidence>
<evidence type="ECO:0000256" key="5">
    <source>
        <dbReference type="ARBA" id="ARBA00022840"/>
    </source>
</evidence>
<feature type="compositionally biased region" description="Basic and acidic residues" evidence="6">
    <location>
        <begin position="635"/>
        <end position="647"/>
    </location>
</feature>
<keyword evidence="8" id="KW-0723">Serine/threonine-protein kinase</keyword>
<dbReference type="EC" id="2.7.11.1" evidence="1"/>
<evidence type="ECO:0000256" key="6">
    <source>
        <dbReference type="SAM" id="MobiDB-lite"/>
    </source>
</evidence>
<proteinExistence type="predicted"/>
<dbReference type="CDD" id="cd14014">
    <property type="entry name" value="STKc_PknB_like"/>
    <property type="match status" value="1"/>
</dbReference>
<dbReference type="EMBL" id="OX458333">
    <property type="protein sequence ID" value="CAI8934520.1"/>
    <property type="molecule type" value="Genomic_DNA"/>
</dbReference>
<gene>
    <name evidence="8" type="ORF">MSZNOR_4112</name>
</gene>
<dbReference type="PANTHER" id="PTHR43671:SF13">
    <property type="entry name" value="SERINE_THREONINE-PROTEIN KINASE NEK2"/>
    <property type="match status" value="1"/>
</dbReference>
<evidence type="ECO:0000256" key="4">
    <source>
        <dbReference type="ARBA" id="ARBA00022777"/>
    </source>
</evidence>
<keyword evidence="2" id="KW-0808">Transferase</keyword>
<dbReference type="PANTHER" id="PTHR43671">
    <property type="entry name" value="SERINE/THREONINE-PROTEIN KINASE NEK"/>
    <property type="match status" value="1"/>
</dbReference>
<dbReference type="InterPro" id="IPR011009">
    <property type="entry name" value="Kinase-like_dom_sf"/>
</dbReference>
<keyword evidence="5" id="KW-0067">ATP-binding</keyword>
<accession>A0ABN8XAD6</accession>
<keyword evidence="4 8" id="KW-0418">Kinase</keyword>
<dbReference type="SUPFAM" id="SSF56112">
    <property type="entry name" value="Protein kinase-like (PK-like)"/>
    <property type="match status" value="1"/>
</dbReference>
<evidence type="ECO:0000313" key="9">
    <source>
        <dbReference type="Proteomes" id="UP001162030"/>
    </source>
</evidence>
<dbReference type="InterPro" id="IPR050660">
    <property type="entry name" value="NEK_Ser/Thr_kinase"/>
</dbReference>
<dbReference type="PROSITE" id="PS50011">
    <property type="entry name" value="PROTEIN_KINASE_DOM"/>
    <property type="match status" value="1"/>
</dbReference>
<feature type="region of interest" description="Disordered" evidence="6">
    <location>
        <begin position="281"/>
        <end position="317"/>
    </location>
</feature>
<evidence type="ECO:0000256" key="3">
    <source>
        <dbReference type="ARBA" id="ARBA00022741"/>
    </source>
</evidence>
<feature type="compositionally biased region" description="Polar residues" evidence="6">
    <location>
        <begin position="546"/>
        <end position="560"/>
    </location>
</feature>
<feature type="compositionally biased region" description="Basic and acidic residues" evidence="6">
    <location>
        <begin position="308"/>
        <end position="317"/>
    </location>
</feature>
<dbReference type="GO" id="GO:0004674">
    <property type="term" value="F:protein serine/threonine kinase activity"/>
    <property type="evidence" value="ECO:0007669"/>
    <property type="project" value="UniProtKB-KW"/>
</dbReference>